<feature type="transmembrane region" description="Helical" evidence="1">
    <location>
        <begin position="20"/>
        <end position="42"/>
    </location>
</feature>
<dbReference type="Pfam" id="PF09919">
    <property type="entry name" value="DUF2149"/>
    <property type="match status" value="1"/>
</dbReference>
<dbReference type="Proteomes" id="UP000321822">
    <property type="component" value="Unassembled WGS sequence"/>
</dbReference>
<dbReference type="OrthoDB" id="8756620at2"/>
<name>A0A5C6QM17_9GAMM</name>
<evidence type="ECO:0000313" key="2">
    <source>
        <dbReference type="EMBL" id="TWX69813.1"/>
    </source>
</evidence>
<sequence length="123" mass="13543">MSNAWRSSQFDSQEQEPLGPLANLIDIMLVFACGLIAALVALSPELEQHFQANQQEPLANKELLAQKESSAKIQPVDSIGKELTSTPEALKNKLQSQEGYQSMGQVYRDPETGKLILISNEES</sequence>
<gene>
    <name evidence="2" type="ORF">ESZ36_07670</name>
</gene>
<organism evidence="2 3">
    <name type="scientific">Colwellia demingiae</name>
    <dbReference type="NCBI Taxonomy" id="89401"/>
    <lineage>
        <taxon>Bacteria</taxon>
        <taxon>Pseudomonadati</taxon>
        <taxon>Pseudomonadota</taxon>
        <taxon>Gammaproteobacteria</taxon>
        <taxon>Alteromonadales</taxon>
        <taxon>Colwelliaceae</taxon>
        <taxon>Colwellia</taxon>
    </lineage>
</organism>
<dbReference type="EMBL" id="VOLT01000003">
    <property type="protein sequence ID" value="TWX69813.1"/>
    <property type="molecule type" value="Genomic_DNA"/>
</dbReference>
<evidence type="ECO:0000313" key="3">
    <source>
        <dbReference type="Proteomes" id="UP000321822"/>
    </source>
</evidence>
<keyword evidence="1" id="KW-1133">Transmembrane helix</keyword>
<keyword evidence="3" id="KW-1185">Reference proteome</keyword>
<reference evidence="2 3" key="1">
    <citation type="submission" date="2019-07" db="EMBL/GenBank/DDBJ databases">
        <title>Genomes of sea-ice associated Colwellia species.</title>
        <authorList>
            <person name="Bowman J.P."/>
        </authorList>
    </citation>
    <scope>NUCLEOTIDE SEQUENCE [LARGE SCALE GENOMIC DNA]</scope>
    <source>
        <strain evidence="2 3">ACAM 459</strain>
    </source>
</reference>
<dbReference type="InterPro" id="IPR018676">
    <property type="entry name" value="DUF2149"/>
</dbReference>
<accession>A0A5C6QM17</accession>
<dbReference type="AlphaFoldDB" id="A0A5C6QM17"/>
<dbReference type="RefSeq" id="WP_146785853.1">
    <property type="nucleotide sequence ID" value="NZ_VOLT01000003.1"/>
</dbReference>
<protein>
    <submittedName>
        <fullName evidence="2">DUF2149 domain-containing protein</fullName>
    </submittedName>
</protein>
<comment type="caution">
    <text evidence="2">The sequence shown here is derived from an EMBL/GenBank/DDBJ whole genome shotgun (WGS) entry which is preliminary data.</text>
</comment>
<evidence type="ECO:0000256" key="1">
    <source>
        <dbReference type="SAM" id="Phobius"/>
    </source>
</evidence>
<proteinExistence type="predicted"/>
<keyword evidence="1" id="KW-0812">Transmembrane</keyword>
<keyword evidence="1" id="KW-0472">Membrane</keyword>